<organism evidence="2 3">
    <name type="scientific">Bugula neritina</name>
    <name type="common">Brown bryozoan</name>
    <name type="synonym">Sertularia neritina</name>
    <dbReference type="NCBI Taxonomy" id="10212"/>
    <lineage>
        <taxon>Eukaryota</taxon>
        <taxon>Metazoa</taxon>
        <taxon>Spiralia</taxon>
        <taxon>Lophotrochozoa</taxon>
        <taxon>Bryozoa</taxon>
        <taxon>Gymnolaemata</taxon>
        <taxon>Cheilostomatida</taxon>
        <taxon>Flustrina</taxon>
        <taxon>Buguloidea</taxon>
        <taxon>Bugulidae</taxon>
        <taxon>Bugula</taxon>
    </lineage>
</organism>
<feature type="transmembrane region" description="Helical" evidence="1">
    <location>
        <begin position="21"/>
        <end position="39"/>
    </location>
</feature>
<evidence type="ECO:0000256" key="1">
    <source>
        <dbReference type="SAM" id="Phobius"/>
    </source>
</evidence>
<name>A0A7J7J5J0_BUGNE</name>
<evidence type="ECO:0000313" key="3">
    <source>
        <dbReference type="Proteomes" id="UP000593567"/>
    </source>
</evidence>
<gene>
    <name evidence="2" type="ORF">EB796_020265</name>
</gene>
<reference evidence="2" key="1">
    <citation type="submission" date="2020-06" db="EMBL/GenBank/DDBJ databases">
        <title>Draft genome of Bugula neritina, a colonial animal packing powerful symbionts and potential medicines.</title>
        <authorList>
            <person name="Rayko M."/>
        </authorList>
    </citation>
    <scope>NUCLEOTIDE SEQUENCE [LARGE SCALE GENOMIC DNA]</scope>
    <source>
        <strain evidence="2">Kwan_BN1</strain>
    </source>
</reference>
<keyword evidence="3" id="KW-1185">Reference proteome</keyword>
<dbReference type="Proteomes" id="UP000593567">
    <property type="component" value="Unassembled WGS sequence"/>
</dbReference>
<keyword evidence="1" id="KW-0472">Membrane</keyword>
<evidence type="ECO:0000313" key="2">
    <source>
        <dbReference type="EMBL" id="KAF6021422.1"/>
    </source>
</evidence>
<dbReference type="EMBL" id="VXIV02003042">
    <property type="protein sequence ID" value="KAF6021422.1"/>
    <property type="molecule type" value="Genomic_DNA"/>
</dbReference>
<sequence length="100" mass="11504">MRALVKYYKYGLGGGAYKLPLLLCCMLSVFLLILSYYTIITPEVETPGKHHLFHIHQAIAQSEISILLKESLLPSRPWAPRFNLTPKLQKEYQVQEALQM</sequence>
<comment type="caution">
    <text evidence="2">The sequence shown here is derived from an EMBL/GenBank/DDBJ whole genome shotgun (WGS) entry which is preliminary data.</text>
</comment>
<protein>
    <submittedName>
        <fullName evidence="2">Uncharacterized protein</fullName>
    </submittedName>
</protein>
<accession>A0A7J7J5J0</accession>
<keyword evidence="1" id="KW-1133">Transmembrane helix</keyword>
<dbReference type="AlphaFoldDB" id="A0A7J7J5J0"/>
<proteinExistence type="predicted"/>
<keyword evidence="1" id="KW-0812">Transmembrane</keyword>